<gene>
    <name evidence="2" type="ORF">Fcan01_18064</name>
</gene>
<comment type="caution">
    <text evidence="2">The sequence shown here is derived from an EMBL/GenBank/DDBJ whole genome shotgun (WGS) entry which is preliminary data.</text>
</comment>
<name>A0A226DRJ8_FOLCA</name>
<sequence length="363" mass="40773">MYSVVEFPDEEAVEVVLSNWINPEGSLCRYPDKTGIGGVTKLVKSGSLFQNNWPTFRCRILKTYDNYLSAREAANLAQDTSGLESDSNNDRRVKKKPTSKSKTVLPETDSDSDHSSSQILQGKSADHQFASPLTSLQINIPQIPGKNTVSEEGINFIPNPDHIASYSNSNLSIGLEQSSQVPFAPIVTNFEVEYATKDDLMKFQKVMVRHLVQIQQTQNEICKHFLLLKTASNKNPEPEDFSTLPPIPVDTVDGLKGVETYLEENKENRRLMISYLSLLDGKDAEDITRTILEKLMTIDLGAKFSRTGHGKNKQEFNVYSKINLVIIGGVRATKGYDRTTEHDINTYIAKWFRFAPFTTKAKK</sequence>
<evidence type="ECO:0000313" key="3">
    <source>
        <dbReference type="Proteomes" id="UP000198287"/>
    </source>
</evidence>
<evidence type="ECO:0008006" key="4">
    <source>
        <dbReference type="Google" id="ProtNLM"/>
    </source>
</evidence>
<feature type="region of interest" description="Disordered" evidence="1">
    <location>
        <begin position="76"/>
        <end position="121"/>
    </location>
</feature>
<proteinExistence type="predicted"/>
<evidence type="ECO:0000313" key="2">
    <source>
        <dbReference type="EMBL" id="OXA47321.1"/>
    </source>
</evidence>
<dbReference type="PANTHER" id="PTHR34153:SF2">
    <property type="entry name" value="SI:CH211-262H13.3-RELATED"/>
    <property type="match status" value="1"/>
</dbReference>
<organism evidence="2 3">
    <name type="scientific">Folsomia candida</name>
    <name type="common">Springtail</name>
    <dbReference type="NCBI Taxonomy" id="158441"/>
    <lineage>
        <taxon>Eukaryota</taxon>
        <taxon>Metazoa</taxon>
        <taxon>Ecdysozoa</taxon>
        <taxon>Arthropoda</taxon>
        <taxon>Hexapoda</taxon>
        <taxon>Collembola</taxon>
        <taxon>Entomobryomorpha</taxon>
        <taxon>Isotomoidea</taxon>
        <taxon>Isotomidae</taxon>
        <taxon>Proisotominae</taxon>
        <taxon>Folsomia</taxon>
    </lineage>
</organism>
<protein>
    <recommendedName>
        <fullName evidence="4">DUF4806 domain-containing protein</fullName>
    </recommendedName>
</protein>
<dbReference type="EMBL" id="LNIX01000013">
    <property type="protein sequence ID" value="OXA47321.1"/>
    <property type="molecule type" value="Genomic_DNA"/>
</dbReference>
<reference evidence="2 3" key="1">
    <citation type="submission" date="2015-12" db="EMBL/GenBank/DDBJ databases">
        <title>The genome of Folsomia candida.</title>
        <authorList>
            <person name="Faddeeva A."/>
            <person name="Derks M.F."/>
            <person name="Anvar Y."/>
            <person name="Smit S."/>
            <person name="Van Straalen N."/>
            <person name="Roelofs D."/>
        </authorList>
    </citation>
    <scope>NUCLEOTIDE SEQUENCE [LARGE SCALE GENOMIC DNA]</scope>
    <source>
        <strain evidence="2 3">VU population</strain>
        <tissue evidence="2">Whole body</tissue>
    </source>
</reference>
<feature type="compositionally biased region" description="Polar residues" evidence="1">
    <location>
        <begin position="77"/>
        <end position="86"/>
    </location>
</feature>
<dbReference type="Proteomes" id="UP000198287">
    <property type="component" value="Unassembled WGS sequence"/>
</dbReference>
<dbReference type="PANTHER" id="PTHR34153">
    <property type="entry name" value="SI:CH211-262H13.3-RELATED-RELATED"/>
    <property type="match status" value="1"/>
</dbReference>
<dbReference type="AlphaFoldDB" id="A0A226DRJ8"/>
<evidence type="ECO:0000256" key="1">
    <source>
        <dbReference type="SAM" id="MobiDB-lite"/>
    </source>
</evidence>
<dbReference type="OMA" id="IGATQWA"/>
<dbReference type="OrthoDB" id="6614320at2759"/>
<accession>A0A226DRJ8</accession>
<keyword evidence="3" id="KW-1185">Reference proteome</keyword>